<accession>A0A426U1D7</accession>
<protein>
    <submittedName>
        <fullName evidence="1">Uncharacterized protein</fullName>
    </submittedName>
</protein>
<name>A0A426U1D7_9CHLR</name>
<dbReference type="EMBL" id="RSAS01000354">
    <property type="protein sequence ID" value="RRR73151.1"/>
    <property type="molecule type" value="Genomic_DNA"/>
</dbReference>
<gene>
    <name evidence="1" type="ORF">EI684_09215</name>
</gene>
<dbReference type="AlphaFoldDB" id="A0A426U1D7"/>
<evidence type="ECO:0000313" key="2">
    <source>
        <dbReference type="Proteomes" id="UP000280307"/>
    </source>
</evidence>
<evidence type="ECO:0000313" key="1">
    <source>
        <dbReference type="EMBL" id="RRR73151.1"/>
    </source>
</evidence>
<reference evidence="1 2" key="1">
    <citation type="submission" date="2018-12" db="EMBL/GenBank/DDBJ databases">
        <title>Genome Sequence of Candidatus Viridilinea halotolerans isolated from saline sulfide-rich spring.</title>
        <authorList>
            <person name="Grouzdev D.S."/>
            <person name="Burganskaya E.I."/>
            <person name="Krutkina M.S."/>
            <person name="Sukhacheva M.V."/>
            <person name="Gorlenko V.M."/>
        </authorList>
    </citation>
    <scope>NUCLEOTIDE SEQUENCE [LARGE SCALE GENOMIC DNA]</scope>
    <source>
        <strain evidence="1">Chok-6</strain>
    </source>
</reference>
<dbReference type="Proteomes" id="UP000280307">
    <property type="component" value="Unassembled WGS sequence"/>
</dbReference>
<comment type="caution">
    <text evidence="1">The sequence shown here is derived from an EMBL/GenBank/DDBJ whole genome shotgun (WGS) entry which is preliminary data.</text>
</comment>
<organism evidence="1 2">
    <name type="scientific">Candidatus Viridilinea halotolerans</name>
    <dbReference type="NCBI Taxonomy" id="2491704"/>
    <lineage>
        <taxon>Bacteria</taxon>
        <taxon>Bacillati</taxon>
        <taxon>Chloroflexota</taxon>
        <taxon>Chloroflexia</taxon>
        <taxon>Chloroflexales</taxon>
        <taxon>Chloroflexineae</taxon>
        <taxon>Oscillochloridaceae</taxon>
        <taxon>Candidatus Viridilinea</taxon>
    </lineage>
</organism>
<sequence length="197" mass="22024">MKSRSHPNSTLLPLGVADFRATCTTLLTAKSALSLADRADLTWFFQTDGDAGLTLIPATVPQRKHTALLGALLLRHTSHGVDRFPTYVTTATDVLRLAVVLSDGDVCLATPKKFRSFVRAERRLLLERREACGNSIEDMLRYPETWNRLGERLHPGEYQTRFPRSAAAFDVICNEWPVATSVPSSKGQSRRDRSTRR</sequence>
<proteinExistence type="predicted"/>